<dbReference type="Pfam" id="PF02190">
    <property type="entry name" value="LON_substr_bdg"/>
    <property type="match status" value="1"/>
</dbReference>
<keyword evidence="3" id="KW-1185">Reference proteome</keyword>
<dbReference type="PROSITE" id="PS51787">
    <property type="entry name" value="LON_N"/>
    <property type="match status" value="1"/>
</dbReference>
<dbReference type="EMBL" id="JACHOO010000005">
    <property type="protein sequence ID" value="MBB5753639.1"/>
    <property type="molecule type" value="Genomic_DNA"/>
</dbReference>
<evidence type="ECO:0000313" key="3">
    <source>
        <dbReference type="Proteomes" id="UP000523821"/>
    </source>
</evidence>
<proteinExistence type="predicted"/>
<evidence type="ECO:0000313" key="2">
    <source>
        <dbReference type="EMBL" id="MBB5753639.1"/>
    </source>
</evidence>
<feature type="domain" description="Lon N-terminal" evidence="1">
    <location>
        <begin position="18"/>
        <end position="216"/>
    </location>
</feature>
<dbReference type="SMART" id="SM00464">
    <property type="entry name" value="LON"/>
    <property type="match status" value="1"/>
</dbReference>
<dbReference type="Gene3D" id="2.30.130.40">
    <property type="entry name" value="LON domain-like"/>
    <property type="match status" value="1"/>
</dbReference>
<organism evidence="2 3">
    <name type="scientific">Prosthecomicrobium pneumaticum</name>
    <dbReference type="NCBI Taxonomy" id="81895"/>
    <lineage>
        <taxon>Bacteria</taxon>
        <taxon>Pseudomonadati</taxon>
        <taxon>Pseudomonadota</taxon>
        <taxon>Alphaproteobacteria</taxon>
        <taxon>Hyphomicrobiales</taxon>
        <taxon>Kaistiaceae</taxon>
        <taxon>Prosthecomicrobium</taxon>
    </lineage>
</organism>
<protein>
    <recommendedName>
        <fullName evidence="1">Lon N-terminal domain-containing protein</fullName>
    </recommendedName>
</protein>
<dbReference type="PANTHER" id="PTHR46732">
    <property type="entry name" value="ATP-DEPENDENT PROTEASE LA (LON) DOMAIN PROTEIN"/>
    <property type="match status" value="1"/>
</dbReference>
<comment type="caution">
    <text evidence="2">The sequence shown here is derived from an EMBL/GenBank/DDBJ whole genome shotgun (WGS) entry which is preliminary data.</text>
</comment>
<accession>A0A7W9L2M2</accession>
<gene>
    <name evidence="2" type="ORF">GGQ63_002709</name>
</gene>
<dbReference type="PANTHER" id="PTHR46732:SF8">
    <property type="entry name" value="ATP-DEPENDENT PROTEASE LA (LON) DOMAIN PROTEIN"/>
    <property type="match status" value="1"/>
</dbReference>
<dbReference type="InterPro" id="IPR046336">
    <property type="entry name" value="Lon_prtase_N_sf"/>
</dbReference>
<dbReference type="InterPro" id="IPR015947">
    <property type="entry name" value="PUA-like_sf"/>
</dbReference>
<dbReference type="RefSeq" id="WP_183856659.1">
    <property type="nucleotide sequence ID" value="NZ_JACHOO010000005.1"/>
</dbReference>
<sequence>MRAGNRDYGGPADIPAVVPVFPLPSALLLPRGQLPLNIFEPRYVAMIDAAMAGERVIGMVQPLPGRGLSDDPAEPDPPLCRIGCLGRITSYAETGDGRYMITLTGVARFDVVEELAPERGFRRCRISAAPFAADFVQAAGERAVDRKALIACFRAYLEANHLEADWESIGQASNETLVNALSMMCPFGPAEKQALLEAPDLKTRAETLIAITEVSLVRGPQGGSAAPLQ</sequence>
<reference evidence="2 3" key="1">
    <citation type="submission" date="2020-08" db="EMBL/GenBank/DDBJ databases">
        <title>Genomic Encyclopedia of Type Strains, Phase IV (KMG-IV): sequencing the most valuable type-strain genomes for metagenomic binning, comparative biology and taxonomic classification.</title>
        <authorList>
            <person name="Goeker M."/>
        </authorList>
    </citation>
    <scope>NUCLEOTIDE SEQUENCE [LARGE SCALE GENOMIC DNA]</scope>
    <source>
        <strain evidence="2 3">DSM 16268</strain>
    </source>
</reference>
<dbReference type="AlphaFoldDB" id="A0A7W9L2M2"/>
<evidence type="ECO:0000259" key="1">
    <source>
        <dbReference type="PROSITE" id="PS51787"/>
    </source>
</evidence>
<dbReference type="Proteomes" id="UP000523821">
    <property type="component" value="Unassembled WGS sequence"/>
</dbReference>
<dbReference type="InterPro" id="IPR003111">
    <property type="entry name" value="Lon_prtase_N"/>
</dbReference>
<dbReference type="SUPFAM" id="SSF88697">
    <property type="entry name" value="PUA domain-like"/>
    <property type="match status" value="1"/>
</dbReference>
<name>A0A7W9L2M2_9HYPH</name>